<accession>A0A5B7GX00</accession>
<proteinExistence type="predicted"/>
<dbReference type="EMBL" id="VSRR010019228">
    <property type="protein sequence ID" value="MPC62029.1"/>
    <property type="molecule type" value="Genomic_DNA"/>
</dbReference>
<organism evidence="2 3">
    <name type="scientific">Portunus trituberculatus</name>
    <name type="common">Swimming crab</name>
    <name type="synonym">Neptunus trituberculatus</name>
    <dbReference type="NCBI Taxonomy" id="210409"/>
    <lineage>
        <taxon>Eukaryota</taxon>
        <taxon>Metazoa</taxon>
        <taxon>Ecdysozoa</taxon>
        <taxon>Arthropoda</taxon>
        <taxon>Crustacea</taxon>
        <taxon>Multicrustacea</taxon>
        <taxon>Malacostraca</taxon>
        <taxon>Eumalacostraca</taxon>
        <taxon>Eucarida</taxon>
        <taxon>Decapoda</taxon>
        <taxon>Pleocyemata</taxon>
        <taxon>Brachyura</taxon>
        <taxon>Eubrachyura</taxon>
        <taxon>Portunoidea</taxon>
        <taxon>Portunidae</taxon>
        <taxon>Portuninae</taxon>
        <taxon>Portunus</taxon>
    </lineage>
</organism>
<name>A0A5B7GX00_PORTR</name>
<feature type="compositionally biased region" description="Basic and acidic residues" evidence="1">
    <location>
        <begin position="1"/>
        <end position="13"/>
    </location>
</feature>
<evidence type="ECO:0000313" key="3">
    <source>
        <dbReference type="Proteomes" id="UP000324222"/>
    </source>
</evidence>
<keyword evidence="3" id="KW-1185">Reference proteome</keyword>
<sequence length="188" mass="20051">MSSIRAHGEEGANDKAALQPHTGKRLPVSIQTAAGYRQAGERGVQRATLVHHVLPAAKGITSSGSSETILYQVQPQTALGAFRFIELMKCIRGAAHSLFIDGSKSDSGVDFGLVSQDFTQRGSPLPCVAAFITNLSVFSLLQLFVSPLLQVLFCPVNVKISGRVGRRLYPPLPRRGDQGAVIEASSIP</sequence>
<dbReference type="AlphaFoldDB" id="A0A5B7GX00"/>
<protein>
    <submittedName>
        <fullName evidence="2">Uncharacterized protein</fullName>
    </submittedName>
</protein>
<evidence type="ECO:0000313" key="2">
    <source>
        <dbReference type="EMBL" id="MPC62029.1"/>
    </source>
</evidence>
<feature type="region of interest" description="Disordered" evidence="1">
    <location>
        <begin position="1"/>
        <end position="24"/>
    </location>
</feature>
<evidence type="ECO:0000256" key="1">
    <source>
        <dbReference type="SAM" id="MobiDB-lite"/>
    </source>
</evidence>
<dbReference type="Proteomes" id="UP000324222">
    <property type="component" value="Unassembled WGS sequence"/>
</dbReference>
<gene>
    <name evidence="2" type="ORF">E2C01_056109</name>
</gene>
<comment type="caution">
    <text evidence="2">The sequence shown here is derived from an EMBL/GenBank/DDBJ whole genome shotgun (WGS) entry which is preliminary data.</text>
</comment>
<reference evidence="2 3" key="1">
    <citation type="submission" date="2019-05" db="EMBL/GenBank/DDBJ databases">
        <title>Another draft genome of Portunus trituberculatus and its Hox gene families provides insights of decapod evolution.</title>
        <authorList>
            <person name="Jeong J.-H."/>
            <person name="Song I."/>
            <person name="Kim S."/>
            <person name="Choi T."/>
            <person name="Kim D."/>
            <person name="Ryu S."/>
            <person name="Kim W."/>
        </authorList>
    </citation>
    <scope>NUCLEOTIDE SEQUENCE [LARGE SCALE GENOMIC DNA]</scope>
    <source>
        <tissue evidence="2">Muscle</tissue>
    </source>
</reference>